<organism evidence="4 5">
    <name type="scientific">Pseudohoeflea coraliihabitans</name>
    <dbReference type="NCBI Taxonomy" id="2860393"/>
    <lineage>
        <taxon>Bacteria</taxon>
        <taxon>Pseudomonadati</taxon>
        <taxon>Pseudomonadota</taxon>
        <taxon>Alphaproteobacteria</taxon>
        <taxon>Hyphomicrobiales</taxon>
        <taxon>Rhizobiaceae</taxon>
        <taxon>Pseudohoeflea</taxon>
    </lineage>
</organism>
<dbReference type="PANTHER" id="PTHR41533:SF2">
    <property type="entry name" value="BLR7131 PROTEIN"/>
    <property type="match status" value="1"/>
</dbReference>
<keyword evidence="1" id="KW-0961">Cell wall biogenesis/degradation</keyword>
<dbReference type="Pfam" id="PF20142">
    <property type="entry name" value="Scaffold"/>
    <property type="match status" value="1"/>
</dbReference>
<sequence length="633" mass="70139">MGVSGLTIAPPQVAAGALDANFIKTPQQRIREFNAQQDGRQDRRWRERRIERRRSETRSRSRSNKPTYSSQAPIKTVSGPSYKTYAPDRLVRIDLSQISDPMVTASTSTAGFPPLGFSPFEEGRQAFADIKLRALPETAKAVIEIYSSEPEYLWVAGTGLNDAARAAIAVLQDADAVGLSAQDYQVAVPADSFDIGLGSARQRELMRFEMALSAAVGDYILDASRGRVDPNRISGYHDFKRKQPDLVAQLKKVATSGDAAATLRAFNPQGDHFAAMVVELERLRQLDAEKSISIDPGLLLKPGQASSETKNVVAALRQRGSEQLKSTHALLLASYIDNEEYDPDIVALVRDFQKEAGLRVDGIVGPRTVQAIMGESSAAKITKLKLAMERARWLPGRLADRRVFINQPAYTASYYENGKKDFETRVVVGTAANQTYFFDDKIERVEFNPSWGVPQSIIFNEMMPRLRRDPSYLDRLGYRVTYNGRSVSSSAVNWYSVGYGTVGVRQPPGPKNALGQLKIMFPNKHAIYMHDTPAKSLFNKDMRAFSHGCVRLQDPRGMAARVLGTSVEQIGAEIAGGQNKPVPVPEEIPVHVAYFTAWPSESGEMQYFADVYDRDRYLQKAIEATESERQAAS</sequence>
<dbReference type="PROSITE" id="PS52029">
    <property type="entry name" value="LD_TPASE"/>
    <property type="match status" value="1"/>
</dbReference>
<comment type="caution">
    <text evidence="4">The sequence shown here is derived from an EMBL/GenBank/DDBJ whole genome shotgun (WGS) entry which is preliminary data.</text>
</comment>
<keyword evidence="1" id="KW-0133">Cell shape</keyword>
<dbReference type="CDD" id="cd16913">
    <property type="entry name" value="YkuD_like"/>
    <property type="match status" value="1"/>
</dbReference>
<feature type="compositionally biased region" description="Polar residues" evidence="2">
    <location>
        <begin position="64"/>
        <end position="81"/>
    </location>
</feature>
<dbReference type="InterPro" id="IPR045380">
    <property type="entry name" value="LD_TPept_scaffold_dom"/>
</dbReference>
<protein>
    <submittedName>
        <fullName evidence="4">L,D-transpeptidase family protein</fullName>
    </submittedName>
</protein>
<dbReference type="EMBL" id="JAHWQX010000003">
    <property type="protein sequence ID" value="MBW3098022.1"/>
    <property type="molecule type" value="Genomic_DNA"/>
</dbReference>
<proteinExistence type="predicted"/>
<feature type="domain" description="L,D-TPase catalytic" evidence="3">
    <location>
        <begin position="401"/>
        <end position="570"/>
    </location>
</feature>
<gene>
    <name evidence="4" type="ORF">KY465_12085</name>
</gene>
<dbReference type="InterPro" id="IPR002477">
    <property type="entry name" value="Peptidoglycan-bd-like"/>
</dbReference>
<evidence type="ECO:0000313" key="5">
    <source>
        <dbReference type="Proteomes" id="UP001430804"/>
    </source>
</evidence>
<evidence type="ECO:0000259" key="3">
    <source>
        <dbReference type="PROSITE" id="PS52029"/>
    </source>
</evidence>
<dbReference type="InterPro" id="IPR005490">
    <property type="entry name" value="LD_TPept_cat_dom"/>
</dbReference>
<feature type="active site" description="Proton donor/acceptor" evidence="1">
    <location>
        <position position="530"/>
    </location>
</feature>
<reference evidence="4" key="1">
    <citation type="submission" date="2021-07" db="EMBL/GenBank/DDBJ databases">
        <title>Pseudohoeflea marina sp. nov. a polyhydroxyalcanoate-producing bacterium.</title>
        <authorList>
            <person name="Zheng W."/>
            <person name="Yu S."/>
            <person name="Huang Y."/>
        </authorList>
    </citation>
    <scope>NUCLEOTIDE SEQUENCE</scope>
    <source>
        <strain evidence="4">DP4N28-3</strain>
    </source>
</reference>
<evidence type="ECO:0000256" key="1">
    <source>
        <dbReference type="PROSITE-ProRule" id="PRU01373"/>
    </source>
</evidence>
<dbReference type="Pfam" id="PF01471">
    <property type="entry name" value="PG_binding_1"/>
    <property type="match status" value="1"/>
</dbReference>
<keyword evidence="5" id="KW-1185">Reference proteome</keyword>
<feature type="active site" description="Nucleophile" evidence="1">
    <location>
        <position position="549"/>
    </location>
</feature>
<accession>A0ABS6WRH7</accession>
<keyword evidence="1" id="KW-0573">Peptidoglycan synthesis</keyword>
<dbReference type="Proteomes" id="UP001430804">
    <property type="component" value="Unassembled WGS sequence"/>
</dbReference>
<dbReference type="Pfam" id="PF03734">
    <property type="entry name" value="YkuD"/>
    <property type="match status" value="1"/>
</dbReference>
<dbReference type="PANTHER" id="PTHR41533">
    <property type="entry name" value="L,D-TRANSPEPTIDASE HI_1667-RELATED"/>
    <property type="match status" value="1"/>
</dbReference>
<comment type="pathway">
    <text evidence="1">Cell wall biogenesis; peptidoglycan biosynthesis.</text>
</comment>
<feature type="region of interest" description="Disordered" evidence="2">
    <location>
        <begin position="32"/>
        <end position="81"/>
    </location>
</feature>
<evidence type="ECO:0000256" key="2">
    <source>
        <dbReference type="SAM" id="MobiDB-lite"/>
    </source>
</evidence>
<feature type="compositionally biased region" description="Basic and acidic residues" evidence="2">
    <location>
        <begin position="39"/>
        <end position="59"/>
    </location>
</feature>
<evidence type="ECO:0000313" key="4">
    <source>
        <dbReference type="EMBL" id="MBW3098022.1"/>
    </source>
</evidence>
<name>A0ABS6WRH7_9HYPH</name>
<dbReference type="InterPro" id="IPR052905">
    <property type="entry name" value="LD-transpeptidase_YkuD-like"/>
</dbReference>